<dbReference type="Gene3D" id="3.20.20.60">
    <property type="entry name" value="Phosphoenolpyruvate-binding domains"/>
    <property type="match status" value="1"/>
</dbReference>
<evidence type="ECO:0000259" key="16">
    <source>
        <dbReference type="Pfam" id="PF02887"/>
    </source>
</evidence>
<keyword evidence="6" id="KW-0479">Metal-binding</keyword>
<proteinExistence type="inferred from homology"/>
<feature type="domain" description="Pyruvate kinase C-terminal" evidence="16">
    <location>
        <begin position="363"/>
        <end position="478"/>
    </location>
</feature>
<dbReference type="PATRIC" id="fig|98804.3.peg.200"/>
<feature type="domain" description="Pyruvate kinase barrel" evidence="15">
    <location>
        <begin position="6"/>
        <end position="331"/>
    </location>
</feature>
<dbReference type="Pfam" id="PF02887">
    <property type="entry name" value="PK_C"/>
    <property type="match status" value="1"/>
</dbReference>
<dbReference type="InterPro" id="IPR015793">
    <property type="entry name" value="Pyrv_Knase_brl"/>
</dbReference>
<dbReference type="InterPro" id="IPR040442">
    <property type="entry name" value="Pyrv_kinase-like_dom_sf"/>
</dbReference>
<dbReference type="InterPro" id="IPR011037">
    <property type="entry name" value="Pyrv_Knase-like_insert_dom_sf"/>
</dbReference>
<comment type="catalytic activity">
    <reaction evidence="14">
        <text>pyruvate + ATP = phosphoenolpyruvate + ADP + H(+)</text>
        <dbReference type="Rhea" id="RHEA:18157"/>
        <dbReference type="ChEBI" id="CHEBI:15361"/>
        <dbReference type="ChEBI" id="CHEBI:15378"/>
        <dbReference type="ChEBI" id="CHEBI:30616"/>
        <dbReference type="ChEBI" id="CHEBI:58702"/>
        <dbReference type="ChEBI" id="CHEBI:456216"/>
        <dbReference type="EC" id="2.7.1.40"/>
    </reaction>
</comment>
<name>A0A160SXH0_BUCTT</name>
<dbReference type="InterPro" id="IPR015795">
    <property type="entry name" value="Pyrv_Knase_C"/>
</dbReference>
<evidence type="ECO:0000256" key="7">
    <source>
        <dbReference type="ARBA" id="ARBA00022741"/>
    </source>
</evidence>
<dbReference type="InterPro" id="IPR015806">
    <property type="entry name" value="Pyrv_Knase_insert_dom_sf"/>
</dbReference>
<dbReference type="RefSeq" id="WP_075472617.1">
    <property type="nucleotide sequence ID" value="NZ_LN890285.1"/>
</dbReference>
<dbReference type="InterPro" id="IPR018209">
    <property type="entry name" value="Pyrv_Knase_AS"/>
</dbReference>
<evidence type="ECO:0000256" key="13">
    <source>
        <dbReference type="NCBIfam" id="TIGR01064"/>
    </source>
</evidence>
<comment type="cofactor">
    <cofactor evidence="1">
        <name>K(+)</name>
        <dbReference type="ChEBI" id="CHEBI:29103"/>
    </cofactor>
</comment>
<keyword evidence="9" id="KW-0067">ATP-binding</keyword>
<keyword evidence="18" id="KW-1185">Reference proteome</keyword>
<dbReference type="SUPFAM" id="SSF51621">
    <property type="entry name" value="Phosphoenolpyruvate/pyruvate domain"/>
    <property type="match status" value="1"/>
</dbReference>
<reference evidence="18" key="1">
    <citation type="submission" date="2015-10" db="EMBL/GenBank/DDBJ databases">
        <authorList>
            <person name="Manzano-Marin A."/>
            <person name="Manzano-Marin A."/>
        </authorList>
    </citation>
    <scope>NUCLEOTIDE SEQUENCE [LARGE SCALE GENOMIC DNA]</scope>
    <source>
        <strain evidence="18">BTs</strain>
    </source>
</reference>
<dbReference type="EC" id="2.7.1.40" evidence="4 13"/>
<dbReference type="EMBL" id="LN890285">
    <property type="protein sequence ID" value="CUR53185.1"/>
    <property type="molecule type" value="Genomic_DNA"/>
</dbReference>
<dbReference type="GO" id="GO:0005524">
    <property type="term" value="F:ATP binding"/>
    <property type="evidence" value="ECO:0007669"/>
    <property type="project" value="UniProtKB-KW"/>
</dbReference>
<dbReference type="GO" id="GO:0030955">
    <property type="term" value="F:potassium ion binding"/>
    <property type="evidence" value="ECO:0007669"/>
    <property type="project" value="UniProtKB-UniRule"/>
</dbReference>
<dbReference type="Gene3D" id="2.40.33.10">
    <property type="entry name" value="PK beta-barrel domain-like"/>
    <property type="match status" value="1"/>
</dbReference>
<evidence type="ECO:0000256" key="5">
    <source>
        <dbReference type="ARBA" id="ARBA00022679"/>
    </source>
</evidence>
<evidence type="ECO:0000313" key="17">
    <source>
        <dbReference type="EMBL" id="CUR53185.1"/>
    </source>
</evidence>
<evidence type="ECO:0000256" key="2">
    <source>
        <dbReference type="ARBA" id="ARBA00004997"/>
    </source>
</evidence>
<dbReference type="SUPFAM" id="SSF50800">
    <property type="entry name" value="PK beta-barrel domain-like"/>
    <property type="match status" value="1"/>
</dbReference>
<dbReference type="PANTHER" id="PTHR11817">
    <property type="entry name" value="PYRUVATE KINASE"/>
    <property type="match status" value="1"/>
</dbReference>
<dbReference type="NCBIfam" id="TIGR01064">
    <property type="entry name" value="pyruv_kin"/>
    <property type="match status" value="1"/>
</dbReference>
<dbReference type="Gene3D" id="3.40.1380.20">
    <property type="entry name" value="Pyruvate kinase, C-terminal domain"/>
    <property type="match status" value="1"/>
</dbReference>
<evidence type="ECO:0000256" key="1">
    <source>
        <dbReference type="ARBA" id="ARBA00001958"/>
    </source>
</evidence>
<dbReference type="Pfam" id="PF00224">
    <property type="entry name" value="PK"/>
    <property type="match status" value="1"/>
</dbReference>
<dbReference type="AlphaFoldDB" id="A0A160SXH0"/>
<dbReference type="SUPFAM" id="SSF52935">
    <property type="entry name" value="PK C-terminal domain-like"/>
    <property type="match status" value="1"/>
</dbReference>
<evidence type="ECO:0000256" key="11">
    <source>
        <dbReference type="ARBA" id="ARBA00023152"/>
    </source>
</evidence>
<evidence type="ECO:0000256" key="8">
    <source>
        <dbReference type="ARBA" id="ARBA00022777"/>
    </source>
</evidence>
<evidence type="ECO:0000256" key="12">
    <source>
        <dbReference type="ARBA" id="ARBA00023317"/>
    </source>
</evidence>
<evidence type="ECO:0000256" key="3">
    <source>
        <dbReference type="ARBA" id="ARBA00008663"/>
    </source>
</evidence>
<dbReference type="UniPathway" id="UPA00109">
    <property type="reaction ID" value="UER00188"/>
</dbReference>
<keyword evidence="12 17" id="KW-0670">Pyruvate</keyword>
<dbReference type="GO" id="GO:0016301">
    <property type="term" value="F:kinase activity"/>
    <property type="evidence" value="ECO:0007669"/>
    <property type="project" value="UniProtKB-KW"/>
</dbReference>
<dbReference type="STRING" id="98804.BTSPAZIEG_0210"/>
<keyword evidence="10 14" id="KW-0460">Magnesium</keyword>
<keyword evidence="8 14" id="KW-0418">Kinase</keyword>
<evidence type="ECO:0000256" key="4">
    <source>
        <dbReference type="ARBA" id="ARBA00012142"/>
    </source>
</evidence>
<dbReference type="GO" id="GO:0004743">
    <property type="term" value="F:pyruvate kinase activity"/>
    <property type="evidence" value="ECO:0007669"/>
    <property type="project" value="UniProtKB-UniRule"/>
</dbReference>
<dbReference type="NCBIfam" id="NF004491">
    <property type="entry name" value="PRK05826.1"/>
    <property type="match status" value="1"/>
</dbReference>
<dbReference type="PRINTS" id="PR01050">
    <property type="entry name" value="PYRUVTKNASE"/>
</dbReference>
<evidence type="ECO:0000259" key="15">
    <source>
        <dbReference type="Pfam" id="PF00224"/>
    </source>
</evidence>
<evidence type="ECO:0000256" key="14">
    <source>
        <dbReference type="RuleBase" id="RU000504"/>
    </source>
</evidence>
<comment type="similarity">
    <text evidence="3 14">Belongs to the pyruvate kinase family.</text>
</comment>
<dbReference type="GO" id="GO:0000287">
    <property type="term" value="F:magnesium ion binding"/>
    <property type="evidence" value="ECO:0007669"/>
    <property type="project" value="UniProtKB-UniRule"/>
</dbReference>
<dbReference type="InterPro" id="IPR001697">
    <property type="entry name" value="Pyr_Knase"/>
</dbReference>
<accession>A0A160SXH0</accession>
<gene>
    <name evidence="17" type="primary">pykA</name>
    <name evidence="17" type="ORF">BTSPAZIEG_0210</name>
</gene>
<keyword evidence="5 14" id="KW-0808">Transferase</keyword>
<dbReference type="OrthoDB" id="9812123at2"/>
<organism evidence="17 18">
    <name type="scientific">Buchnera aphidicola subsp. Tuberolachnus salignus</name>
    <dbReference type="NCBI Taxonomy" id="98804"/>
    <lineage>
        <taxon>Bacteria</taxon>
        <taxon>Pseudomonadati</taxon>
        <taxon>Pseudomonadota</taxon>
        <taxon>Gammaproteobacteria</taxon>
        <taxon>Enterobacterales</taxon>
        <taxon>Erwiniaceae</taxon>
        <taxon>Buchnera</taxon>
    </lineage>
</organism>
<protein>
    <recommendedName>
        <fullName evidence="4 13">Pyruvate kinase</fullName>
        <ecNumber evidence="4 13">2.7.1.40</ecNumber>
    </recommendedName>
</protein>
<comment type="pathway">
    <text evidence="2 14">Carbohydrate degradation; glycolysis; pyruvate from D-glyceraldehyde 3-phosphate: step 5/5.</text>
</comment>
<keyword evidence="7" id="KW-0547">Nucleotide-binding</keyword>
<keyword evidence="11 14" id="KW-0324">Glycolysis</keyword>
<evidence type="ECO:0000313" key="18">
    <source>
        <dbReference type="Proteomes" id="UP000243633"/>
    </source>
</evidence>
<dbReference type="InterPro" id="IPR015813">
    <property type="entry name" value="Pyrv/PenolPyrv_kinase-like_dom"/>
</dbReference>
<evidence type="ECO:0000256" key="10">
    <source>
        <dbReference type="ARBA" id="ARBA00022842"/>
    </source>
</evidence>
<dbReference type="InterPro" id="IPR036918">
    <property type="entry name" value="Pyrv_Knase_C_sf"/>
</dbReference>
<evidence type="ECO:0000256" key="6">
    <source>
        <dbReference type="ARBA" id="ARBA00022723"/>
    </source>
</evidence>
<dbReference type="PROSITE" id="PS00110">
    <property type="entry name" value="PYRUVATE_KINASE"/>
    <property type="match status" value="1"/>
</dbReference>
<dbReference type="Proteomes" id="UP000243633">
    <property type="component" value="Chromosome 1"/>
</dbReference>
<evidence type="ECO:0000256" key="9">
    <source>
        <dbReference type="ARBA" id="ARBA00022840"/>
    </source>
</evidence>
<sequence>MGLYLPRTKIVTTLGPSTDYPGILEKMITSGANVFRLNFSHGIPEDHIKRAEKIIKISKKLGIIVSLLGDLQGPKIRISSFRKKKIFLKTGDIFVLDPSIEENNGTETEVGVNYSKLPEEVKYNDILLLDDGRIQLQVIKIFNTKIITQVLIGGFLTNNKGLNKLGGGLSAESLTKKDKKDIKLAAKINVDFLAISFPRTAQDLKYARQLLNKSGSQAKIIAKIERAEAVKTDENIQNLILESDIIMIARGDLGVEIGDTKLIEIQKKLIHMARKLNRAVITATQMMESMVYNSFPTRAEVSDVANAVLDKTDAVMLSAETASGKFPIETIKKMSKICLDTEQIPCIKISKHRLYTKFDNISEAILMSSMYAANHLLNVSAILLFTFSSQSALISSRISTHCPIFIISSNMSLLKVCTIYRGVFPIFIKNDIQNSTFINVAINHLKYKKFIKRKDFIIIVQDNYQNQHSQDINMCRILKID</sequence>